<protein>
    <submittedName>
        <fullName evidence="2">Uncharacterized protein</fullName>
    </submittedName>
</protein>
<evidence type="ECO:0000313" key="3">
    <source>
        <dbReference type="Proteomes" id="UP001239445"/>
    </source>
</evidence>
<name>A0AAJ0F9A1_9PEZI</name>
<reference evidence="2" key="1">
    <citation type="submission" date="2023-06" db="EMBL/GenBank/DDBJ databases">
        <title>Genome-scale phylogeny and comparative genomics of the fungal order Sordariales.</title>
        <authorList>
            <consortium name="Lawrence Berkeley National Laboratory"/>
            <person name="Hensen N."/>
            <person name="Bonometti L."/>
            <person name="Westerberg I."/>
            <person name="Brannstrom I.O."/>
            <person name="Guillou S."/>
            <person name="Cros-Aarteil S."/>
            <person name="Calhoun S."/>
            <person name="Haridas S."/>
            <person name="Kuo A."/>
            <person name="Mondo S."/>
            <person name="Pangilinan J."/>
            <person name="Riley R."/>
            <person name="Labutti K."/>
            <person name="Andreopoulos B."/>
            <person name="Lipzen A."/>
            <person name="Chen C."/>
            <person name="Yanf M."/>
            <person name="Daum C."/>
            <person name="Ng V."/>
            <person name="Clum A."/>
            <person name="Steindorff A."/>
            <person name="Ohm R."/>
            <person name="Martin F."/>
            <person name="Silar P."/>
            <person name="Natvig D."/>
            <person name="Lalanne C."/>
            <person name="Gautier V."/>
            <person name="Ament-Velasquez S.L."/>
            <person name="Kruys A."/>
            <person name="Hutchinson M.I."/>
            <person name="Powell A.J."/>
            <person name="Barry K."/>
            <person name="Miller A.N."/>
            <person name="Grigoriev I.V."/>
            <person name="Debuchy R."/>
            <person name="Gladieux P."/>
            <person name="Thoren M.H."/>
            <person name="Johannesson H."/>
        </authorList>
    </citation>
    <scope>NUCLEOTIDE SEQUENCE</scope>
    <source>
        <strain evidence="2">PSN4</strain>
    </source>
</reference>
<proteinExistence type="predicted"/>
<dbReference type="EMBL" id="MU839828">
    <property type="protein sequence ID" value="KAK1758862.1"/>
    <property type="molecule type" value="Genomic_DNA"/>
</dbReference>
<accession>A0AAJ0F9A1</accession>
<feature type="region of interest" description="Disordered" evidence="1">
    <location>
        <begin position="109"/>
        <end position="132"/>
    </location>
</feature>
<comment type="caution">
    <text evidence="2">The sequence shown here is derived from an EMBL/GenBank/DDBJ whole genome shotgun (WGS) entry which is preliminary data.</text>
</comment>
<evidence type="ECO:0000256" key="1">
    <source>
        <dbReference type="SAM" id="MobiDB-lite"/>
    </source>
</evidence>
<evidence type="ECO:0000313" key="2">
    <source>
        <dbReference type="EMBL" id="KAK1758862.1"/>
    </source>
</evidence>
<organism evidence="2 3">
    <name type="scientific">Echria macrotheca</name>
    <dbReference type="NCBI Taxonomy" id="438768"/>
    <lineage>
        <taxon>Eukaryota</taxon>
        <taxon>Fungi</taxon>
        <taxon>Dikarya</taxon>
        <taxon>Ascomycota</taxon>
        <taxon>Pezizomycotina</taxon>
        <taxon>Sordariomycetes</taxon>
        <taxon>Sordariomycetidae</taxon>
        <taxon>Sordariales</taxon>
        <taxon>Schizotheciaceae</taxon>
        <taxon>Echria</taxon>
    </lineage>
</organism>
<dbReference type="AlphaFoldDB" id="A0AAJ0F9A1"/>
<gene>
    <name evidence="2" type="ORF">QBC47DRAFT_370671</name>
</gene>
<sequence>MSMRPRRASTTSGVVAYALLRRLVALGQPSNKQKYLTTMEEAYSSKDGNLFITESREIPDTGITVALEIYRPTRRARTGLDADRDGAIRSGIGWTSGHRLKAMQQAARDRWPTKPASTPTSGADESHACGGNNMTTHTKNPLHLCQSGRQKSPTHLALGWLVRKRRRKKGSGGGYARHTHLVRAHWQRPDGFVTTDNHPHFCTQQALAKGTFAVAARFRPRHRSTVRSQGPERMELLRMQGGGAMISIFPRRVGDVRCPRTTDISP</sequence>
<keyword evidence="3" id="KW-1185">Reference proteome</keyword>
<dbReference type="Proteomes" id="UP001239445">
    <property type="component" value="Unassembled WGS sequence"/>
</dbReference>